<keyword evidence="3" id="KW-1185">Reference proteome</keyword>
<gene>
    <name evidence="2" type="ORF">F0L68_02985</name>
</gene>
<name>A0A5B2XTB7_9PSEU</name>
<protein>
    <submittedName>
        <fullName evidence="2">Uncharacterized protein</fullName>
    </submittedName>
</protein>
<dbReference type="InterPro" id="IPR045383">
    <property type="entry name" value="DUF6528"/>
</dbReference>
<sequence>MRVRTITRLGVAVVLAGLVLAVPTTADAATGCREVAVTDQANGGSIRVFDPASRTWDASTQKWSWKPSAANGFSAAETAAWSNPSDAKLRRDRHGDYVMVTSASGGLAALVAFPSGKRLWAARPGGNTHSVELLPDGNVATASSTGRYVRLYAASQGANASYFAEYTLDQAHGVYWDPTRNVLWALGYSKLVRLTVGGTATKPTLTEAGSWALPDNDGHDLNPKLGSPDRLWITTAHKVFEFSKSQNRAVAETADANVKSQTTMPNGRVVRTIPKPGFDPSWATDTVTFLNPADSRVVAGSKIYKARVWSSLRA</sequence>
<proteinExistence type="predicted"/>
<dbReference type="InterPro" id="IPR015943">
    <property type="entry name" value="WD40/YVTN_repeat-like_dom_sf"/>
</dbReference>
<dbReference type="EMBL" id="VUOB01000003">
    <property type="protein sequence ID" value="KAA2266099.1"/>
    <property type="molecule type" value="Genomic_DNA"/>
</dbReference>
<organism evidence="2 3">
    <name type="scientific">Solihabitans fulvus</name>
    <dbReference type="NCBI Taxonomy" id="1892852"/>
    <lineage>
        <taxon>Bacteria</taxon>
        <taxon>Bacillati</taxon>
        <taxon>Actinomycetota</taxon>
        <taxon>Actinomycetes</taxon>
        <taxon>Pseudonocardiales</taxon>
        <taxon>Pseudonocardiaceae</taxon>
        <taxon>Solihabitans</taxon>
    </lineage>
</organism>
<dbReference type="InterPro" id="IPR011044">
    <property type="entry name" value="Quino_amine_DH_bsu"/>
</dbReference>
<reference evidence="2 3" key="1">
    <citation type="submission" date="2019-09" db="EMBL/GenBank/DDBJ databases">
        <title>Goodfellowia gen. nov., a new genus of the Pseudonocardineae related to Actinoalloteichus, containing Goodfellowia coeruleoviolacea gen. nov., comb. nov. gen. nov., comb. nov.</title>
        <authorList>
            <person name="Labeda D."/>
        </authorList>
    </citation>
    <scope>NUCLEOTIDE SEQUENCE [LARGE SCALE GENOMIC DNA]</scope>
    <source>
        <strain evidence="2 3">AN110305</strain>
    </source>
</reference>
<keyword evidence="1" id="KW-0732">Signal</keyword>
<feature type="signal peptide" evidence="1">
    <location>
        <begin position="1"/>
        <end position="28"/>
    </location>
</feature>
<dbReference type="AlphaFoldDB" id="A0A5B2XTB7"/>
<dbReference type="OrthoDB" id="1007317at2"/>
<dbReference type="Proteomes" id="UP000323454">
    <property type="component" value="Unassembled WGS sequence"/>
</dbReference>
<evidence type="ECO:0000256" key="1">
    <source>
        <dbReference type="SAM" id="SignalP"/>
    </source>
</evidence>
<evidence type="ECO:0000313" key="3">
    <source>
        <dbReference type="Proteomes" id="UP000323454"/>
    </source>
</evidence>
<dbReference type="Pfam" id="PF20138">
    <property type="entry name" value="DUF6528"/>
    <property type="match status" value="1"/>
</dbReference>
<evidence type="ECO:0000313" key="2">
    <source>
        <dbReference type="EMBL" id="KAA2266099.1"/>
    </source>
</evidence>
<reference evidence="2 3" key="2">
    <citation type="submission" date="2019-09" db="EMBL/GenBank/DDBJ databases">
        <authorList>
            <person name="Jin C."/>
        </authorList>
    </citation>
    <scope>NUCLEOTIDE SEQUENCE [LARGE SCALE GENOMIC DNA]</scope>
    <source>
        <strain evidence="2 3">AN110305</strain>
    </source>
</reference>
<accession>A0A5B2XTB7</accession>
<dbReference type="SUPFAM" id="SSF50969">
    <property type="entry name" value="YVTN repeat-like/Quinoprotein amine dehydrogenase"/>
    <property type="match status" value="1"/>
</dbReference>
<feature type="chain" id="PRO_5022748432" evidence="1">
    <location>
        <begin position="29"/>
        <end position="314"/>
    </location>
</feature>
<comment type="caution">
    <text evidence="2">The sequence shown here is derived from an EMBL/GenBank/DDBJ whole genome shotgun (WGS) entry which is preliminary data.</text>
</comment>
<dbReference type="Gene3D" id="2.130.10.10">
    <property type="entry name" value="YVTN repeat-like/Quinoprotein amine dehydrogenase"/>
    <property type="match status" value="1"/>
</dbReference>
<dbReference type="RefSeq" id="WP_149847837.1">
    <property type="nucleotide sequence ID" value="NZ_VUOB01000003.1"/>
</dbReference>